<evidence type="ECO:0000313" key="1">
    <source>
        <dbReference type="EMBL" id="CAJ1947520.1"/>
    </source>
</evidence>
<protein>
    <submittedName>
        <fullName evidence="1">Uncharacterized protein</fullName>
    </submittedName>
</protein>
<organism evidence="1 2">
    <name type="scientific">Cylindrotheca closterium</name>
    <dbReference type="NCBI Taxonomy" id="2856"/>
    <lineage>
        <taxon>Eukaryota</taxon>
        <taxon>Sar</taxon>
        <taxon>Stramenopiles</taxon>
        <taxon>Ochrophyta</taxon>
        <taxon>Bacillariophyta</taxon>
        <taxon>Bacillariophyceae</taxon>
        <taxon>Bacillariophycidae</taxon>
        <taxon>Bacillariales</taxon>
        <taxon>Bacillariaceae</taxon>
        <taxon>Cylindrotheca</taxon>
    </lineage>
</organism>
<dbReference type="Proteomes" id="UP001295423">
    <property type="component" value="Unassembled WGS sequence"/>
</dbReference>
<dbReference type="EMBL" id="CAKOGP040001730">
    <property type="protein sequence ID" value="CAJ1947520.1"/>
    <property type="molecule type" value="Genomic_DNA"/>
</dbReference>
<reference evidence="1" key="1">
    <citation type="submission" date="2023-08" db="EMBL/GenBank/DDBJ databases">
        <authorList>
            <person name="Audoor S."/>
            <person name="Bilcke G."/>
        </authorList>
    </citation>
    <scope>NUCLEOTIDE SEQUENCE</scope>
</reference>
<proteinExistence type="predicted"/>
<accession>A0AAD2PU17</accession>
<evidence type="ECO:0000313" key="2">
    <source>
        <dbReference type="Proteomes" id="UP001295423"/>
    </source>
</evidence>
<gene>
    <name evidence="1" type="ORF">CYCCA115_LOCUS11184</name>
</gene>
<comment type="caution">
    <text evidence="1">The sequence shown here is derived from an EMBL/GenBank/DDBJ whole genome shotgun (WGS) entry which is preliminary data.</text>
</comment>
<keyword evidence="2" id="KW-1185">Reference proteome</keyword>
<sequence length="110" mass="11530">MEEARVGGSRTACRLQQAAVGLCFGVNVNIALLPPVQLGERPVLVQVAFNMAPMNLEGKVAKQGRDGGGQVKLRARQGQMSIGEGLIQGDEAVTGHLNQRLAGKGLQLGK</sequence>
<name>A0AAD2PU17_9STRA</name>
<dbReference type="AlphaFoldDB" id="A0AAD2PU17"/>